<organism evidence="2 3">
    <name type="scientific">Novosphingobium guangzhouense</name>
    <dbReference type="NCBI Taxonomy" id="1850347"/>
    <lineage>
        <taxon>Bacteria</taxon>
        <taxon>Pseudomonadati</taxon>
        <taxon>Pseudomonadota</taxon>
        <taxon>Alphaproteobacteria</taxon>
        <taxon>Sphingomonadales</taxon>
        <taxon>Sphingomonadaceae</taxon>
        <taxon>Novosphingobium</taxon>
    </lineage>
</organism>
<protein>
    <submittedName>
        <fullName evidence="2">Uncharacterized protein</fullName>
    </submittedName>
</protein>
<dbReference type="RefSeq" id="WP_103098880.1">
    <property type="nucleotide sequence ID" value="NZ_LYMM01000083.1"/>
</dbReference>
<dbReference type="AlphaFoldDB" id="A0A2K2FU54"/>
<keyword evidence="3" id="KW-1185">Reference proteome</keyword>
<comment type="caution">
    <text evidence="2">The sequence shown here is derived from an EMBL/GenBank/DDBJ whole genome shotgun (WGS) entry which is preliminary data.</text>
</comment>
<evidence type="ECO:0000313" key="2">
    <source>
        <dbReference type="EMBL" id="PNU02298.1"/>
    </source>
</evidence>
<evidence type="ECO:0000313" key="3">
    <source>
        <dbReference type="Proteomes" id="UP000236327"/>
    </source>
</evidence>
<name>A0A2K2FU54_9SPHN</name>
<dbReference type="OrthoDB" id="7508624at2"/>
<evidence type="ECO:0000256" key="1">
    <source>
        <dbReference type="SAM" id="MobiDB-lite"/>
    </source>
</evidence>
<sequence>MLPITASRIESTTAQGRSPSPRSTLARTKLDWAIIASILAMGALNLVALADKVAVPEAHAASVHSCGAPLA</sequence>
<gene>
    <name evidence="2" type="ORF">A8V01_26760</name>
</gene>
<dbReference type="Proteomes" id="UP000236327">
    <property type="component" value="Unassembled WGS sequence"/>
</dbReference>
<proteinExistence type="predicted"/>
<reference evidence="2 3" key="1">
    <citation type="submission" date="2016-05" db="EMBL/GenBank/DDBJ databases">
        <title>Complete genome sequence of Novosphingobium guangzhouense SA925(T).</title>
        <authorList>
            <person name="Sha S."/>
        </authorList>
    </citation>
    <scope>NUCLEOTIDE SEQUENCE [LARGE SCALE GENOMIC DNA]</scope>
    <source>
        <strain evidence="2 3">SA925</strain>
    </source>
</reference>
<feature type="region of interest" description="Disordered" evidence="1">
    <location>
        <begin position="1"/>
        <end position="23"/>
    </location>
</feature>
<feature type="compositionally biased region" description="Polar residues" evidence="1">
    <location>
        <begin position="8"/>
        <end position="23"/>
    </location>
</feature>
<dbReference type="EMBL" id="LYMM01000083">
    <property type="protein sequence ID" value="PNU02298.1"/>
    <property type="molecule type" value="Genomic_DNA"/>
</dbReference>
<accession>A0A2K2FU54</accession>